<gene>
    <name evidence="2" type="ORF">OZSIB_3086</name>
</gene>
<evidence type="ECO:0000256" key="1">
    <source>
        <dbReference type="SAM" id="MobiDB-lite"/>
    </source>
</evidence>
<proteinExistence type="predicted"/>
<feature type="region of interest" description="Disordered" evidence="1">
    <location>
        <begin position="13"/>
        <end position="36"/>
    </location>
</feature>
<evidence type="ECO:0000313" key="3">
    <source>
        <dbReference type="Proteomes" id="UP000252355"/>
    </source>
</evidence>
<feature type="compositionally biased region" description="Pro residues" evidence="1">
    <location>
        <begin position="15"/>
        <end position="29"/>
    </location>
</feature>
<sequence>MITAWSIFPATPVLPKAPQPPGGARPPSVPRRHAPRASPPAGVLRLLFRWPLFLSFFLRLAVVPPPPAFSCTLAEHAWEPALSVTIPLAAPLILTAEVDRFASEGLASATSGLHLLAPTPDARPWLAFLLGRLLHPAWPLRLLDPAGSLLATARTLQMPRPAPLLLRLDQIRFRFVLYRDRNSRGNCFLLVLAQEARTRAILPATDLPWASEFPSLTWVSCTFHLVPLPGHIIALTVFPVHGHPLGLFENPTLVENLLARECLAPRRVIPQVPQSDDIPPLPDPTP</sequence>
<name>A0A367ZGR2_9BACT</name>
<comment type="caution">
    <text evidence="2">The sequence shown here is derived from an EMBL/GenBank/DDBJ whole genome shotgun (WGS) entry which is preliminary data.</text>
</comment>
<dbReference type="Proteomes" id="UP000252355">
    <property type="component" value="Unassembled WGS sequence"/>
</dbReference>
<dbReference type="EMBL" id="QOQW01000034">
    <property type="protein sequence ID" value="RCK77275.1"/>
    <property type="molecule type" value="Genomic_DNA"/>
</dbReference>
<protein>
    <submittedName>
        <fullName evidence="2">Uncharacterized protein</fullName>
    </submittedName>
</protein>
<evidence type="ECO:0000313" key="2">
    <source>
        <dbReference type="EMBL" id="RCK77275.1"/>
    </source>
</evidence>
<accession>A0A367ZGR2</accession>
<organism evidence="2 3">
    <name type="scientific">Candidatus Ozemobacter sibiricus</name>
    <dbReference type="NCBI Taxonomy" id="2268124"/>
    <lineage>
        <taxon>Bacteria</taxon>
        <taxon>Candidatus Ozemobacteria</taxon>
        <taxon>Candidatus Ozemobacterales</taxon>
        <taxon>Candidatus Ozemobacteraceae</taxon>
        <taxon>Candidatus Ozemobacter</taxon>
    </lineage>
</organism>
<dbReference type="AlphaFoldDB" id="A0A367ZGR2"/>
<reference evidence="2 3" key="1">
    <citation type="submission" date="2018-05" db="EMBL/GenBank/DDBJ databases">
        <title>A metagenomic window into the 2 km-deep terrestrial subsurface aquifer revealed taxonomically and functionally diverse microbial community comprising novel uncultured bacterial lineages.</title>
        <authorList>
            <person name="Kadnikov V.V."/>
            <person name="Mardanov A.V."/>
            <person name="Beletsky A.V."/>
            <person name="Banks D."/>
            <person name="Pimenov N.V."/>
            <person name="Frank Y.A."/>
            <person name="Karnachuk O.V."/>
            <person name="Ravin N.V."/>
        </authorList>
    </citation>
    <scope>NUCLEOTIDE SEQUENCE [LARGE SCALE GENOMIC DNA]</scope>
    <source>
        <strain evidence="2">BY5</strain>
    </source>
</reference>